<dbReference type="RefSeq" id="WP_182280796.1">
    <property type="nucleotide sequence ID" value="NZ_JABTCN010000017.1"/>
</dbReference>
<accession>A0A9X0PH57</accession>
<evidence type="ECO:0000313" key="3">
    <source>
        <dbReference type="Proteomes" id="UP000524893"/>
    </source>
</evidence>
<name>A0A9X0PH57_9STAP</name>
<feature type="compositionally biased region" description="Polar residues" evidence="1">
    <location>
        <begin position="52"/>
        <end position="66"/>
    </location>
</feature>
<evidence type="ECO:0000256" key="1">
    <source>
        <dbReference type="SAM" id="MobiDB-lite"/>
    </source>
</evidence>
<dbReference type="AlphaFoldDB" id="A0A9X0PH57"/>
<sequence length="323" mass="36410">MKDFLYLDTDSISSISAQLFEGNILEITDEKTKQTGDNTTDNYGSSEKKSNSAKLGTNGTNISGSDENTTFESKSIEFFNNETFKMGAKKAYDDYLYNKVYEELKSKKEIQSMNNSNQFDFVEISGEFTVLDLTTSSKIFNTELLRQIPFMNNSFELPSIESLENKYKAASNYINNIGNKKLPKQFKDIDDLKDFHETFKGLSTLKTFNEMSKHLSTVFGEKIILFKNNTILIGDRECLRIPGETLSLANAVSLNGFGRKITGSAILSSVTDFQEMSFDETDFLSKGTQSILMIFLTSVIGLKENDTYDIIQPIGLEYSKVSR</sequence>
<dbReference type="InterPro" id="IPR045633">
    <property type="entry name" value="DUF6414"/>
</dbReference>
<dbReference type="Pfam" id="PF19952">
    <property type="entry name" value="DUF6414"/>
    <property type="match status" value="1"/>
</dbReference>
<dbReference type="EMBL" id="JABTCN010000017">
    <property type="protein sequence ID" value="MBA8776628.1"/>
    <property type="molecule type" value="Genomic_DNA"/>
</dbReference>
<feature type="compositionally biased region" description="Polar residues" evidence="1">
    <location>
        <begin position="35"/>
        <end position="45"/>
    </location>
</feature>
<gene>
    <name evidence="2" type="ORF">HR081_06795</name>
</gene>
<proteinExistence type="predicted"/>
<comment type="caution">
    <text evidence="2">The sequence shown here is derived from an EMBL/GenBank/DDBJ whole genome shotgun (WGS) entry which is preliminary data.</text>
</comment>
<evidence type="ECO:0000313" key="2">
    <source>
        <dbReference type="EMBL" id="MBA8776628.1"/>
    </source>
</evidence>
<feature type="region of interest" description="Disordered" evidence="1">
    <location>
        <begin position="31"/>
        <end position="66"/>
    </location>
</feature>
<protein>
    <submittedName>
        <fullName evidence="2">Uncharacterized protein</fullName>
    </submittedName>
</protein>
<organism evidence="2 3">
    <name type="scientific">Staphylococcus coagulans</name>
    <dbReference type="NCBI Taxonomy" id="74706"/>
    <lineage>
        <taxon>Bacteria</taxon>
        <taxon>Bacillati</taxon>
        <taxon>Bacillota</taxon>
        <taxon>Bacilli</taxon>
        <taxon>Bacillales</taxon>
        <taxon>Staphylococcaceae</taxon>
        <taxon>Staphylococcus</taxon>
    </lineage>
</organism>
<dbReference type="Proteomes" id="UP000524893">
    <property type="component" value="Unassembled WGS sequence"/>
</dbReference>
<reference evidence="2 3" key="1">
    <citation type="journal article" date="2020" name="Access Microbiol">
        <title>Isolation and genome sequencing of Staphylococcus schleiferi subspecies coagulans from Antarctic seals.</title>
        <authorList>
            <person name="Foster G."/>
            <person name="Robb A."/>
            <person name="Paterson G.K."/>
        </authorList>
    </citation>
    <scope>NUCLEOTIDE SEQUENCE [LARGE SCALE GENOMIC DNA]</scope>
    <source>
        <strain evidence="2 3">M615/02/4</strain>
    </source>
</reference>